<dbReference type="InterPro" id="IPR006569">
    <property type="entry name" value="CID_dom"/>
</dbReference>
<dbReference type="GO" id="GO:0006369">
    <property type="term" value="P:termination of RNA polymerase II transcription"/>
    <property type="evidence" value="ECO:0007669"/>
    <property type="project" value="InterPro"/>
</dbReference>
<gene>
    <name evidence="6" type="ORF">SAY86_025190</name>
</gene>
<dbReference type="PANTHER" id="PTHR15921">
    <property type="entry name" value="PRE-MRNA CLEAVAGE COMPLEX II"/>
    <property type="match status" value="1"/>
</dbReference>
<keyword evidence="2" id="KW-0862">Zinc</keyword>
<evidence type="ECO:0008006" key="8">
    <source>
        <dbReference type="Google" id="ProtNLM"/>
    </source>
</evidence>
<proteinExistence type="predicted"/>
<feature type="compositionally biased region" description="Polar residues" evidence="3">
    <location>
        <begin position="496"/>
        <end position="511"/>
    </location>
</feature>
<dbReference type="PROSITE" id="PS50157">
    <property type="entry name" value="ZINC_FINGER_C2H2_2"/>
    <property type="match status" value="1"/>
</dbReference>
<dbReference type="FunFam" id="1.25.40.90:FF:000023">
    <property type="entry name" value="polyadenylation and cleavage factor homolog 4"/>
    <property type="match status" value="1"/>
</dbReference>
<dbReference type="SUPFAM" id="SSF57667">
    <property type="entry name" value="beta-beta-alpha zinc fingers"/>
    <property type="match status" value="1"/>
</dbReference>
<feature type="compositionally biased region" description="Basic and acidic residues" evidence="3">
    <location>
        <begin position="1"/>
        <end position="27"/>
    </location>
</feature>
<evidence type="ECO:0000256" key="2">
    <source>
        <dbReference type="PROSITE-ProRule" id="PRU00042"/>
    </source>
</evidence>
<dbReference type="EMBL" id="JAXQNO010000004">
    <property type="protein sequence ID" value="KAK4799825.1"/>
    <property type="molecule type" value="Genomic_DNA"/>
</dbReference>
<feature type="compositionally biased region" description="Low complexity" evidence="3">
    <location>
        <begin position="485"/>
        <end position="495"/>
    </location>
</feature>
<dbReference type="SUPFAM" id="SSF48464">
    <property type="entry name" value="ENTH/VHS domain"/>
    <property type="match status" value="1"/>
</dbReference>
<reference evidence="6 7" key="1">
    <citation type="journal article" date="2023" name="Hortic Res">
        <title>Pangenome of water caltrop reveals structural variations and asymmetric subgenome divergence after allopolyploidization.</title>
        <authorList>
            <person name="Zhang X."/>
            <person name="Chen Y."/>
            <person name="Wang L."/>
            <person name="Yuan Y."/>
            <person name="Fang M."/>
            <person name="Shi L."/>
            <person name="Lu R."/>
            <person name="Comes H.P."/>
            <person name="Ma Y."/>
            <person name="Chen Y."/>
            <person name="Huang G."/>
            <person name="Zhou Y."/>
            <person name="Zheng Z."/>
            <person name="Qiu Y."/>
        </authorList>
    </citation>
    <scope>NUCLEOTIDE SEQUENCE [LARGE SCALE GENOMIC DNA]</scope>
    <source>
        <strain evidence="6">F231</strain>
    </source>
</reference>
<dbReference type="Proteomes" id="UP001346149">
    <property type="component" value="Unassembled WGS sequence"/>
</dbReference>
<keyword evidence="7" id="KW-1185">Reference proteome</keyword>
<keyword evidence="2" id="KW-0479">Metal-binding</keyword>
<feature type="compositionally biased region" description="Polar residues" evidence="3">
    <location>
        <begin position="359"/>
        <end position="382"/>
    </location>
</feature>
<sequence>MDGSRRSFDRSREPGTKKPRLAAEEQNARPFPIRSIGAGSNQIQSRYERDTDINDPSSGGGYQPQPLPSHQQHQELLEQYRTALAELTFNSKPIITNLTIIAGENVHAAKAIASIICDNILEVPSDQKLPSLYLLDSIVKNIGRDYIKYFAVRLPEVFCRAYRQVDSPIHSSMRHLFGTWKGVFHPQMLQIIEKELGFGTSSNGSSASASSRSESQSQRPPHSIHVNPKYLERQRLQQSVQPKVISDNMDVALVSPSEDMEKLDRQTGFTGGRTWASTAKMQRSRRDPRIDHLQDKNNIGVVYGDYEYGSDISRNSGLGTNRTGGKVTEQKPWYGVSSGSAADTVPSQRNGYPARHKVQSSPSPKTSHIDSQINRSVGGMSTNWKNSEEEEFLWDSIDPKPTEHDASIARKDLWTPDVSDKLDIENSLPKTLLREAQSRLGPVGASSRSNLSDGYPARVSAGISLNSLSRRGMGPQGRSSSYIRSPSLGSSASFSGNNGHQPVQSLATPAAQSPIRPSSVDMAQHPQMNSKSSQFSSKSSLSQSDGYIDDSLKIPSDVKLGSVKRLQPRKTKIASPPMTILPEVSEHGVALSVRDSLPESSMPPSLETCGQLNDTTSTLLAALVKSGSIPISTILGNLPGKALGTAQASSRALHDGMLSNDLLLPIPKSEPSSVLATCDATLTAVDVSQGKIISSEPEESPSTIKNDPISSLLSSLVARGLISSSKTESPSSPSPTPTLAPAVAPAQTAKLLVSVKQEEIFAIPQPISAKISTEVPVLATVDKASVPEPVSENSDQPQLPAVKEDITDLIGCEFKPEVIRQFHTSVISYLFDELPYKCGICGMRFKLNDILDRHLVWHTSLNPEQTPAAGTSSKWYTHSSHWVAGRTGPNLSGPETIKVEEESCCDTSVAVEMMVPADESQCACVLCGELFEDFYDLGKDEWMFKGAVYMSIPYEAPKLCAESDNKYQGPIVHANCLLGNSVLEPGMGNIVKMEEDG</sequence>
<dbReference type="GO" id="GO:0000993">
    <property type="term" value="F:RNA polymerase II complex binding"/>
    <property type="evidence" value="ECO:0007669"/>
    <property type="project" value="InterPro"/>
</dbReference>
<dbReference type="GO" id="GO:0008270">
    <property type="term" value="F:zinc ion binding"/>
    <property type="evidence" value="ECO:0007669"/>
    <property type="project" value="UniProtKB-KW"/>
</dbReference>
<dbReference type="AlphaFoldDB" id="A0AAN7MQL9"/>
<evidence type="ECO:0000256" key="3">
    <source>
        <dbReference type="SAM" id="MobiDB-lite"/>
    </source>
</evidence>
<keyword evidence="2" id="KW-0863">Zinc-finger</keyword>
<dbReference type="GO" id="GO:0005849">
    <property type="term" value="C:mRNA cleavage factor complex"/>
    <property type="evidence" value="ECO:0007669"/>
    <property type="project" value="TreeGrafter"/>
</dbReference>
<dbReference type="Pfam" id="PF04818">
    <property type="entry name" value="CID"/>
    <property type="match status" value="1"/>
</dbReference>
<feature type="compositionally biased region" description="Low complexity" evidence="3">
    <location>
        <begin position="201"/>
        <end position="223"/>
    </location>
</feature>
<feature type="domain" description="CID" evidence="5">
    <location>
        <begin position="72"/>
        <end position="200"/>
    </location>
</feature>
<dbReference type="InterPro" id="IPR036236">
    <property type="entry name" value="Znf_C2H2_sf"/>
</dbReference>
<feature type="domain" description="C2H2-type" evidence="4">
    <location>
        <begin position="836"/>
        <end position="863"/>
    </location>
</feature>
<feature type="compositionally biased region" description="Polar residues" evidence="3">
    <location>
        <begin position="337"/>
        <end position="350"/>
    </location>
</feature>
<protein>
    <recommendedName>
        <fullName evidence="8">CID domain-containing protein</fullName>
    </recommendedName>
</protein>
<evidence type="ECO:0000313" key="7">
    <source>
        <dbReference type="Proteomes" id="UP001346149"/>
    </source>
</evidence>
<feature type="region of interest" description="Disordered" evidence="3">
    <location>
        <begin position="466"/>
        <end position="548"/>
    </location>
</feature>
<name>A0AAN7MQL9_TRANT</name>
<evidence type="ECO:0000256" key="1">
    <source>
        <dbReference type="ARBA" id="ARBA00022664"/>
    </source>
</evidence>
<dbReference type="InterPro" id="IPR057242">
    <property type="entry name" value="PCFS4-like"/>
</dbReference>
<dbReference type="InterPro" id="IPR047415">
    <property type="entry name" value="Pcf11_CID"/>
</dbReference>
<feature type="compositionally biased region" description="Low complexity" evidence="3">
    <location>
        <begin position="530"/>
        <end position="544"/>
    </location>
</feature>
<dbReference type="CDD" id="cd16982">
    <property type="entry name" value="CID_Pcf11"/>
    <property type="match status" value="1"/>
</dbReference>
<dbReference type="GO" id="GO:0005737">
    <property type="term" value="C:cytoplasm"/>
    <property type="evidence" value="ECO:0007669"/>
    <property type="project" value="TreeGrafter"/>
</dbReference>
<feature type="region of interest" description="Disordered" evidence="3">
    <location>
        <begin position="1"/>
        <end position="72"/>
    </location>
</feature>
<dbReference type="Gene3D" id="1.25.40.90">
    <property type="match status" value="1"/>
</dbReference>
<keyword evidence="1" id="KW-0507">mRNA processing</keyword>
<dbReference type="GO" id="GO:0031124">
    <property type="term" value="P:mRNA 3'-end processing"/>
    <property type="evidence" value="ECO:0007669"/>
    <property type="project" value="InterPro"/>
</dbReference>
<dbReference type="GO" id="GO:0003729">
    <property type="term" value="F:mRNA binding"/>
    <property type="evidence" value="ECO:0007669"/>
    <property type="project" value="InterPro"/>
</dbReference>
<evidence type="ECO:0000259" key="4">
    <source>
        <dbReference type="PROSITE" id="PS50157"/>
    </source>
</evidence>
<dbReference type="Pfam" id="PF23228">
    <property type="entry name" value="zf_PCFS4"/>
    <property type="match status" value="1"/>
</dbReference>
<organism evidence="6 7">
    <name type="scientific">Trapa natans</name>
    <name type="common">Water chestnut</name>
    <dbReference type="NCBI Taxonomy" id="22666"/>
    <lineage>
        <taxon>Eukaryota</taxon>
        <taxon>Viridiplantae</taxon>
        <taxon>Streptophyta</taxon>
        <taxon>Embryophyta</taxon>
        <taxon>Tracheophyta</taxon>
        <taxon>Spermatophyta</taxon>
        <taxon>Magnoliopsida</taxon>
        <taxon>eudicotyledons</taxon>
        <taxon>Gunneridae</taxon>
        <taxon>Pentapetalae</taxon>
        <taxon>rosids</taxon>
        <taxon>malvids</taxon>
        <taxon>Myrtales</taxon>
        <taxon>Lythraceae</taxon>
        <taxon>Trapa</taxon>
    </lineage>
</organism>
<dbReference type="SMART" id="SM00582">
    <property type="entry name" value="RPR"/>
    <property type="match status" value="1"/>
</dbReference>
<dbReference type="InterPro" id="IPR013087">
    <property type="entry name" value="Znf_C2H2_type"/>
</dbReference>
<dbReference type="PROSITE" id="PS00028">
    <property type="entry name" value="ZINC_FINGER_C2H2_1"/>
    <property type="match status" value="1"/>
</dbReference>
<evidence type="ECO:0000313" key="6">
    <source>
        <dbReference type="EMBL" id="KAK4799825.1"/>
    </source>
</evidence>
<evidence type="ECO:0000259" key="5">
    <source>
        <dbReference type="PROSITE" id="PS51391"/>
    </source>
</evidence>
<comment type="caution">
    <text evidence="6">The sequence shown here is derived from an EMBL/GenBank/DDBJ whole genome shotgun (WGS) entry which is preliminary data.</text>
</comment>
<accession>A0AAN7MQL9</accession>
<dbReference type="PROSITE" id="PS51391">
    <property type="entry name" value="CID"/>
    <property type="match status" value="1"/>
</dbReference>
<dbReference type="InterPro" id="IPR045154">
    <property type="entry name" value="PCF11-like"/>
</dbReference>
<dbReference type="PANTHER" id="PTHR15921:SF3">
    <property type="entry name" value="PRE-MRNA CLEAVAGE COMPLEX 2 PROTEIN PCF11"/>
    <property type="match status" value="1"/>
</dbReference>
<feature type="region of interest" description="Disordered" evidence="3">
    <location>
        <begin position="317"/>
        <end position="382"/>
    </location>
</feature>
<feature type="region of interest" description="Disordered" evidence="3">
    <location>
        <begin position="200"/>
        <end position="224"/>
    </location>
</feature>
<dbReference type="InterPro" id="IPR008942">
    <property type="entry name" value="ENTH_VHS"/>
</dbReference>